<organism evidence="3 4">
    <name type="scientific">Silurus asotus</name>
    <name type="common">Amur catfish</name>
    <name type="synonym">Parasilurus asotus</name>
    <dbReference type="NCBI Taxonomy" id="30991"/>
    <lineage>
        <taxon>Eukaryota</taxon>
        <taxon>Metazoa</taxon>
        <taxon>Chordata</taxon>
        <taxon>Craniata</taxon>
        <taxon>Vertebrata</taxon>
        <taxon>Euteleostomi</taxon>
        <taxon>Actinopterygii</taxon>
        <taxon>Neopterygii</taxon>
        <taxon>Teleostei</taxon>
        <taxon>Ostariophysi</taxon>
        <taxon>Siluriformes</taxon>
        <taxon>Siluridae</taxon>
        <taxon>Silurus</taxon>
    </lineage>
</organism>
<evidence type="ECO:0000313" key="3">
    <source>
        <dbReference type="EMBL" id="KAI5613732.1"/>
    </source>
</evidence>
<feature type="compositionally biased region" description="Basic and acidic residues" evidence="1">
    <location>
        <begin position="63"/>
        <end position="79"/>
    </location>
</feature>
<keyword evidence="3" id="KW-0378">Hydrolase</keyword>
<proteinExistence type="predicted"/>
<keyword evidence="2" id="KW-0472">Membrane</keyword>
<gene>
    <name evidence="3" type="ORF">C0J50_4136</name>
</gene>
<dbReference type="Proteomes" id="UP001205998">
    <property type="component" value="Unassembled WGS sequence"/>
</dbReference>
<protein>
    <submittedName>
        <fullName evidence="3">Hydrolase PNKD</fullName>
    </submittedName>
</protein>
<feature type="transmembrane region" description="Helical" evidence="2">
    <location>
        <begin position="102"/>
        <end position="121"/>
    </location>
</feature>
<reference evidence="3" key="1">
    <citation type="submission" date="2018-07" db="EMBL/GenBank/DDBJ databases">
        <title>Comparative genomics of catfishes provides insights into carnivory and benthic adaptation.</title>
        <authorList>
            <person name="Zhang Y."/>
            <person name="Wang D."/>
            <person name="Peng Z."/>
            <person name="Zheng S."/>
            <person name="Shao F."/>
            <person name="Tao W."/>
        </authorList>
    </citation>
    <scope>NUCLEOTIDE SEQUENCE</scope>
    <source>
        <strain evidence="3">Chongqing</strain>
    </source>
</reference>
<dbReference type="EMBL" id="MU562415">
    <property type="protein sequence ID" value="KAI5613732.1"/>
    <property type="molecule type" value="Genomic_DNA"/>
</dbReference>
<dbReference type="InterPro" id="IPR031833">
    <property type="entry name" value="DUF4748"/>
</dbReference>
<feature type="region of interest" description="Disordered" evidence="1">
    <location>
        <begin position="62"/>
        <end position="95"/>
    </location>
</feature>
<name>A0AAD5ADT3_SILAS</name>
<evidence type="ECO:0000256" key="2">
    <source>
        <dbReference type="SAM" id="Phobius"/>
    </source>
</evidence>
<dbReference type="GO" id="GO:0016787">
    <property type="term" value="F:hydrolase activity"/>
    <property type="evidence" value="ECO:0007669"/>
    <property type="project" value="UniProtKB-KW"/>
</dbReference>
<evidence type="ECO:0000313" key="4">
    <source>
        <dbReference type="Proteomes" id="UP001205998"/>
    </source>
</evidence>
<dbReference type="Pfam" id="PF15932">
    <property type="entry name" value="DUF4748"/>
    <property type="match status" value="1"/>
</dbReference>
<comment type="caution">
    <text evidence="3">The sequence shown here is derived from an EMBL/GenBank/DDBJ whole genome shotgun (WGS) entry which is preliminary data.</text>
</comment>
<accession>A0AAD5ADT3</accession>
<feature type="region of interest" description="Disordered" evidence="1">
    <location>
        <begin position="135"/>
        <end position="159"/>
    </location>
</feature>
<keyword evidence="2" id="KW-1133">Transmembrane helix</keyword>
<feature type="compositionally biased region" description="Basic and acidic residues" evidence="1">
    <location>
        <begin position="141"/>
        <end position="159"/>
    </location>
</feature>
<keyword evidence="2" id="KW-0812">Transmembrane</keyword>
<dbReference type="AlphaFoldDB" id="A0AAD5ADT3"/>
<keyword evidence="4" id="KW-1185">Reference proteome</keyword>
<sequence>MAAPCRRFLRSSIEGLRSFSSGNFHFQTPHTQNWTFSGLRWCDLQHRALHCSSSCSLNITRTDAAKSTDPSKEREKKGEEEAEEDSGPEYIPKRKAKNPMKVIGYAWIIGLPSGVIGFILAKRQVDKNRLEQLKIRQRMKKSNEGEYERERYKPAAEEQ</sequence>
<evidence type="ECO:0000256" key="1">
    <source>
        <dbReference type="SAM" id="MobiDB-lite"/>
    </source>
</evidence>